<dbReference type="Pfam" id="PF05051">
    <property type="entry name" value="COX17"/>
    <property type="match status" value="1"/>
</dbReference>
<protein>
    <recommendedName>
        <fullName evidence="11">Cytochrome c oxidase copper chaperone</fullName>
    </recommendedName>
</protein>
<feature type="binding site" evidence="8">
    <location>
        <position position="40"/>
    </location>
    <ligand>
        <name>Cu cation</name>
        <dbReference type="ChEBI" id="CHEBI:23378"/>
    </ligand>
</feature>
<dbReference type="AlphaFoldDB" id="A0AAN9EGR9"/>
<evidence type="ECO:0008006" key="11">
    <source>
        <dbReference type="Google" id="ProtNLM"/>
    </source>
</evidence>
<evidence type="ECO:0000256" key="7">
    <source>
        <dbReference type="ARBA" id="ARBA00023186"/>
    </source>
</evidence>
<dbReference type="GO" id="GO:0005758">
    <property type="term" value="C:mitochondrial intermembrane space"/>
    <property type="evidence" value="ECO:0007669"/>
    <property type="project" value="UniProtKB-SubCell"/>
</dbReference>
<dbReference type="FunFam" id="1.10.287.1130:FF:000003">
    <property type="entry name" value="Cytochrome c oxidase copper chaperone"/>
    <property type="match status" value="1"/>
</dbReference>
<feature type="binding site" evidence="8">
    <location>
        <position position="41"/>
    </location>
    <ligand>
        <name>Cu cation</name>
        <dbReference type="ChEBI" id="CHEBI:23378"/>
    </ligand>
</feature>
<evidence type="ECO:0000256" key="6">
    <source>
        <dbReference type="ARBA" id="ARBA00023157"/>
    </source>
</evidence>
<evidence type="ECO:0000313" key="10">
    <source>
        <dbReference type="Proteomes" id="UP001372338"/>
    </source>
</evidence>
<evidence type="ECO:0000256" key="3">
    <source>
        <dbReference type="ARBA" id="ARBA00022723"/>
    </source>
</evidence>
<keyword evidence="7" id="KW-0143">Chaperone</keyword>
<dbReference type="EMBL" id="JAYWIO010000006">
    <property type="protein sequence ID" value="KAK7257207.1"/>
    <property type="molecule type" value="Genomic_DNA"/>
</dbReference>
<dbReference type="Proteomes" id="UP001372338">
    <property type="component" value="Unassembled WGS sequence"/>
</dbReference>
<name>A0AAN9EGR9_CROPI</name>
<reference evidence="9 10" key="1">
    <citation type="submission" date="2024-01" db="EMBL/GenBank/DDBJ databases">
        <title>The genomes of 5 underutilized Papilionoideae crops provide insights into root nodulation and disease resistanc.</title>
        <authorList>
            <person name="Yuan L."/>
        </authorList>
    </citation>
    <scope>NUCLEOTIDE SEQUENCE [LARGE SCALE GENOMIC DNA]</scope>
    <source>
        <strain evidence="9">ZHUSHIDOU_FW_LH</strain>
        <tissue evidence="9">Leaf</tissue>
    </source>
</reference>
<comment type="subcellular location">
    <subcellularLocation>
        <location evidence="1">Mitochondrion intermembrane space</location>
    </subcellularLocation>
</comment>
<comment type="similarity">
    <text evidence="2">Belongs to the COX17 family.</text>
</comment>
<evidence type="ECO:0000256" key="2">
    <source>
        <dbReference type="ARBA" id="ARBA00009241"/>
    </source>
</evidence>
<keyword evidence="10" id="KW-1185">Reference proteome</keyword>
<dbReference type="GO" id="GO:0005507">
    <property type="term" value="F:copper ion binding"/>
    <property type="evidence" value="ECO:0007669"/>
    <property type="project" value="InterPro"/>
</dbReference>
<dbReference type="InterPro" id="IPR007745">
    <property type="entry name" value="Cyt_c_oxidase_Cu-chaperone"/>
</dbReference>
<accession>A0AAN9EGR9</accession>
<evidence type="ECO:0000256" key="4">
    <source>
        <dbReference type="ARBA" id="ARBA00023008"/>
    </source>
</evidence>
<dbReference type="PANTHER" id="PTHR16719:SF0">
    <property type="entry name" value="CYTOCHROME C OXIDASE COPPER CHAPERONE"/>
    <property type="match status" value="1"/>
</dbReference>
<dbReference type="GO" id="GO:0016531">
    <property type="term" value="F:copper chaperone activity"/>
    <property type="evidence" value="ECO:0007669"/>
    <property type="project" value="InterPro"/>
</dbReference>
<gene>
    <name evidence="9" type="ORF">RIF29_31011</name>
</gene>
<evidence type="ECO:0000256" key="5">
    <source>
        <dbReference type="ARBA" id="ARBA00023128"/>
    </source>
</evidence>
<keyword evidence="6" id="KW-1015">Disulfide bond</keyword>
<evidence type="ECO:0000313" key="9">
    <source>
        <dbReference type="EMBL" id="KAK7257207.1"/>
    </source>
</evidence>
<dbReference type="Gene3D" id="1.10.287.1130">
    <property type="entry name" value="CytochromE C oxidase copper chaperone"/>
    <property type="match status" value="1"/>
</dbReference>
<dbReference type="SUPFAM" id="SSF47072">
    <property type="entry name" value="Cysteine alpha-hairpin motif"/>
    <property type="match status" value="1"/>
</dbReference>
<keyword evidence="4 8" id="KW-0186">Copper</keyword>
<keyword evidence="3 8" id="KW-0479">Metal-binding</keyword>
<keyword evidence="5" id="KW-0496">Mitochondrion</keyword>
<dbReference type="PROSITE" id="PS51808">
    <property type="entry name" value="CHCH"/>
    <property type="match status" value="1"/>
</dbReference>
<evidence type="ECO:0000256" key="1">
    <source>
        <dbReference type="ARBA" id="ARBA00004569"/>
    </source>
</evidence>
<comment type="caution">
    <text evidence="9">The sequence shown here is derived from an EMBL/GenBank/DDBJ whole genome shotgun (WGS) entry which is preliminary data.</text>
</comment>
<proteinExistence type="inferred from homology"/>
<organism evidence="9 10">
    <name type="scientific">Crotalaria pallida</name>
    <name type="common">Smooth rattlebox</name>
    <name type="synonym">Crotalaria striata</name>
    <dbReference type="NCBI Taxonomy" id="3830"/>
    <lineage>
        <taxon>Eukaryota</taxon>
        <taxon>Viridiplantae</taxon>
        <taxon>Streptophyta</taxon>
        <taxon>Embryophyta</taxon>
        <taxon>Tracheophyta</taxon>
        <taxon>Spermatophyta</taxon>
        <taxon>Magnoliopsida</taxon>
        <taxon>eudicotyledons</taxon>
        <taxon>Gunneridae</taxon>
        <taxon>Pentapetalae</taxon>
        <taxon>rosids</taxon>
        <taxon>fabids</taxon>
        <taxon>Fabales</taxon>
        <taxon>Fabaceae</taxon>
        <taxon>Papilionoideae</taxon>
        <taxon>50 kb inversion clade</taxon>
        <taxon>genistoids sensu lato</taxon>
        <taxon>core genistoids</taxon>
        <taxon>Crotalarieae</taxon>
        <taxon>Crotalaria</taxon>
    </lineage>
</organism>
<sequence length="147" mass="16322">MSGVELQSASSAWALQGSQKVEGSVTVATAAESKPKKKICCACPDTKKLRDECIVENGEAACTKWIEAHRLCLRAEGFNVECFQSCALATDSFGLKVKPVPTIYRMSMSIGMWMTFLSIAVHKRLLNEVLNLFYSINHIMPQPWLLH</sequence>
<evidence type="ECO:0000256" key="8">
    <source>
        <dbReference type="PIRSR" id="PIRSR607745-1"/>
    </source>
</evidence>
<dbReference type="InterPro" id="IPR009069">
    <property type="entry name" value="Cys_alpha_HP_mot_SF"/>
</dbReference>
<dbReference type="PANTHER" id="PTHR16719">
    <property type="entry name" value="CYTOCHROME C OXIDASE COPPER CHAPERONE"/>
    <property type="match status" value="1"/>
</dbReference>